<reference evidence="1 2" key="1">
    <citation type="journal article" date="2020" name="ISME J.">
        <title>Comparative genomics reveals insights into cyanobacterial evolution and habitat adaptation.</title>
        <authorList>
            <person name="Chen M.Y."/>
            <person name="Teng W.K."/>
            <person name="Zhao L."/>
            <person name="Hu C.X."/>
            <person name="Zhou Y.K."/>
            <person name="Han B.P."/>
            <person name="Song L.R."/>
            <person name="Shu W.S."/>
        </authorList>
    </citation>
    <scope>NUCLEOTIDE SEQUENCE [LARGE SCALE GENOMIC DNA]</scope>
    <source>
        <strain evidence="1 2">FACHB-288</strain>
    </source>
</reference>
<dbReference type="EMBL" id="JACJQH010000001">
    <property type="protein sequence ID" value="MBD2194015.1"/>
    <property type="molecule type" value="Genomic_DNA"/>
</dbReference>
<name>A0ABR8A2D3_9CYAN</name>
<accession>A0ABR8A2D3</accession>
<dbReference type="Proteomes" id="UP000658514">
    <property type="component" value="Unassembled WGS sequence"/>
</dbReference>
<evidence type="ECO:0000313" key="2">
    <source>
        <dbReference type="Proteomes" id="UP000658514"/>
    </source>
</evidence>
<evidence type="ECO:0000313" key="1">
    <source>
        <dbReference type="EMBL" id="MBD2194015.1"/>
    </source>
</evidence>
<proteinExistence type="predicted"/>
<comment type="caution">
    <text evidence="1">The sequence shown here is derived from an EMBL/GenBank/DDBJ whole genome shotgun (WGS) entry which is preliminary data.</text>
</comment>
<sequence>MPYAQELFTHLTWYWVKISDREVSKYCLDISGGLIDQVYFENSLAR</sequence>
<organism evidence="1 2">
    <name type="scientific">Calothrix parietina FACHB-288</name>
    <dbReference type="NCBI Taxonomy" id="2692896"/>
    <lineage>
        <taxon>Bacteria</taxon>
        <taxon>Bacillati</taxon>
        <taxon>Cyanobacteriota</taxon>
        <taxon>Cyanophyceae</taxon>
        <taxon>Nostocales</taxon>
        <taxon>Calotrichaceae</taxon>
        <taxon>Calothrix</taxon>
    </lineage>
</organism>
<dbReference type="RefSeq" id="WP_190538379.1">
    <property type="nucleotide sequence ID" value="NZ_CAWPNO010000001.1"/>
</dbReference>
<protein>
    <submittedName>
        <fullName evidence="1">Uncharacterized protein</fullName>
    </submittedName>
</protein>
<keyword evidence="2" id="KW-1185">Reference proteome</keyword>
<gene>
    <name evidence="1" type="ORF">H6G24_00705</name>
</gene>